<accession>A0ABW2CM48</accession>
<dbReference type="RefSeq" id="WP_160824164.1">
    <property type="nucleotide sequence ID" value="NZ_JBHSXE010000001.1"/>
</dbReference>
<name>A0ABW2CM48_9ACTN</name>
<dbReference type="EC" id="1.13.11.-" evidence="5"/>
<evidence type="ECO:0000256" key="2">
    <source>
        <dbReference type="ARBA" id="ARBA00022723"/>
    </source>
</evidence>
<keyword evidence="3 5" id="KW-0560">Oxidoreductase</keyword>
<evidence type="ECO:0000313" key="6">
    <source>
        <dbReference type="EMBL" id="MFC6881706.1"/>
    </source>
</evidence>
<protein>
    <recommendedName>
        <fullName evidence="5">Dioxygenase</fullName>
        <ecNumber evidence="5">1.13.11.-</ecNumber>
    </recommendedName>
</protein>
<gene>
    <name evidence="6" type="ORF">ACFQKB_18255</name>
</gene>
<keyword evidence="5" id="KW-0223">Dioxygenase</keyword>
<dbReference type="Proteomes" id="UP001596380">
    <property type="component" value="Unassembled WGS sequence"/>
</dbReference>
<evidence type="ECO:0000256" key="3">
    <source>
        <dbReference type="ARBA" id="ARBA00023002"/>
    </source>
</evidence>
<dbReference type="InterPro" id="IPR004294">
    <property type="entry name" value="Carotenoid_Oase"/>
</dbReference>
<dbReference type="PANTHER" id="PTHR10543">
    <property type="entry name" value="BETA-CAROTENE DIOXYGENASE"/>
    <property type="match status" value="1"/>
</dbReference>
<comment type="cofactor">
    <cofactor evidence="5">
        <name>Fe(2+)</name>
        <dbReference type="ChEBI" id="CHEBI:29033"/>
    </cofactor>
    <text evidence="5">Binds 1 Fe(2+) ion per subunit.</text>
</comment>
<evidence type="ECO:0000313" key="7">
    <source>
        <dbReference type="Proteomes" id="UP001596380"/>
    </source>
</evidence>
<keyword evidence="2 5" id="KW-0479">Metal-binding</keyword>
<comment type="caution">
    <text evidence="6">The sequence shown here is derived from an EMBL/GenBank/DDBJ whole genome shotgun (WGS) entry which is preliminary data.</text>
</comment>
<evidence type="ECO:0000256" key="4">
    <source>
        <dbReference type="ARBA" id="ARBA00023004"/>
    </source>
</evidence>
<keyword evidence="4 5" id="KW-0408">Iron</keyword>
<evidence type="ECO:0000256" key="5">
    <source>
        <dbReference type="RuleBase" id="RU364048"/>
    </source>
</evidence>
<sequence>MDTVAHRTGPAAGRLWDPVPGEFDIPLTEITGTLPAGLTGTLYRNGAGRWNVGSTVLDCLFDTDGMVSAFVLDGRGVRFRNRFVRTRQYVRGERAGRMTTRGIGRQRPGGVAGNALRGPANTANTNVLVHNDRLLALWEAGRPHELDIDTLETLGTTDLGGALKGVLGAYSAHYCHDPATGSVVNFGFDPYLPRLDLRRFRDASGGRERLRLLRELLGEARPRLRLRLYETDRSGVTRYLRSAPLPAMCFVHDMALTPTHAIFAATPWRIDPLPILAGTSSMLDALHFAPGVPAYFLLVPRAGGPVRMVETDPFFVIHFVNAYEDRGDVVIDLVRYGPEDFPAAKAFFADVRSAPATTGVLTRYRVRPTGGISAEPLSDAGCEGPQFDQRRATRRHDVSYAIARTDPAGAALGPGFGIARFDHRNDTTSTFITADDGLIEPVFVPRSPGAAEDDGWILTVGYHAPRQRSRLMIFDAAHLPDGPVAEAWLPFHLPVSFHGAFTPRIAT</sequence>
<evidence type="ECO:0000256" key="1">
    <source>
        <dbReference type="ARBA" id="ARBA00006787"/>
    </source>
</evidence>
<dbReference type="Pfam" id="PF03055">
    <property type="entry name" value="RPE65"/>
    <property type="match status" value="1"/>
</dbReference>
<keyword evidence="7" id="KW-1185">Reference proteome</keyword>
<dbReference type="PANTHER" id="PTHR10543:SF89">
    <property type="entry name" value="CAROTENOID 9,10(9',10')-CLEAVAGE DIOXYGENASE 1"/>
    <property type="match status" value="1"/>
</dbReference>
<dbReference type="EMBL" id="JBHSXS010000009">
    <property type="protein sequence ID" value="MFC6881706.1"/>
    <property type="molecule type" value="Genomic_DNA"/>
</dbReference>
<proteinExistence type="inferred from homology"/>
<organism evidence="6 7">
    <name type="scientific">Actinomadura yumaensis</name>
    <dbReference type="NCBI Taxonomy" id="111807"/>
    <lineage>
        <taxon>Bacteria</taxon>
        <taxon>Bacillati</taxon>
        <taxon>Actinomycetota</taxon>
        <taxon>Actinomycetes</taxon>
        <taxon>Streptosporangiales</taxon>
        <taxon>Thermomonosporaceae</taxon>
        <taxon>Actinomadura</taxon>
    </lineage>
</organism>
<reference evidence="7" key="1">
    <citation type="journal article" date="2019" name="Int. J. Syst. Evol. Microbiol.">
        <title>The Global Catalogue of Microorganisms (GCM) 10K type strain sequencing project: providing services to taxonomists for standard genome sequencing and annotation.</title>
        <authorList>
            <consortium name="The Broad Institute Genomics Platform"/>
            <consortium name="The Broad Institute Genome Sequencing Center for Infectious Disease"/>
            <person name="Wu L."/>
            <person name="Ma J."/>
        </authorList>
    </citation>
    <scope>NUCLEOTIDE SEQUENCE [LARGE SCALE GENOMIC DNA]</scope>
    <source>
        <strain evidence="7">JCM 3369</strain>
    </source>
</reference>
<comment type="similarity">
    <text evidence="1 5">Belongs to the carotenoid oxygenase family.</text>
</comment>